<feature type="domain" description="GST N-terminal" evidence="2">
    <location>
        <begin position="121"/>
        <end position="202"/>
    </location>
</feature>
<reference evidence="3 4" key="1">
    <citation type="submission" date="2011-10" db="EMBL/GenBank/DDBJ databases">
        <authorList>
            <person name="Genoscope - CEA"/>
        </authorList>
    </citation>
    <scope>NUCLEOTIDE SEQUENCE [LARGE SCALE GENOMIC DNA]</scope>
    <source>
        <strain evidence="3 4">RCC 1105</strain>
    </source>
</reference>
<dbReference type="PANTHER" id="PTHR45288">
    <property type="entry name" value="THIOREDOXIN FAMILY PROTEIN"/>
    <property type="match status" value="1"/>
</dbReference>
<proteinExistence type="predicted"/>
<dbReference type="Proteomes" id="UP000198341">
    <property type="component" value="Chromosome 9"/>
</dbReference>
<dbReference type="eggNOG" id="ENOG502QPRA">
    <property type="taxonomic scope" value="Eukaryota"/>
</dbReference>
<dbReference type="PROSITE" id="PS50404">
    <property type="entry name" value="GST_NTER"/>
    <property type="match status" value="2"/>
</dbReference>
<dbReference type="InterPro" id="IPR004045">
    <property type="entry name" value="Glutathione_S-Trfase_N"/>
</dbReference>
<dbReference type="PANTHER" id="PTHR45288:SF2">
    <property type="entry name" value="THIOREDOXIN FAMILY PROTEIN"/>
    <property type="match status" value="1"/>
</dbReference>
<dbReference type="GO" id="GO:0009507">
    <property type="term" value="C:chloroplast"/>
    <property type="evidence" value="ECO:0007669"/>
    <property type="project" value="TreeGrafter"/>
</dbReference>
<evidence type="ECO:0000313" key="3">
    <source>
        <dbReference type="EMBL" id="CCO66580.1"/>
    </source>
</evidence>
<keyword evidence="4" id="KW-1185">Reference proteome</keyword>
<accession>K8F3C8</accession>
<feature type="domain" description="GST N-terminal" evidence="2">
    <location>
        <begin position="244"/>
        <end position="322"/>
    </location>
</feature>
<dbReference type="AlphaFoldDB" id="K8F3C8"/>
<sequence>MGTNALAASSHLSSTSTRQHPRFHLRRAAKTHSSSSLYRPCRGTFHRGRIFCASDDDENNNNNKNVLSFLCPLLKLIGGGDAAKPRNRTLEVATSGFASIARIQYGKTVLEECIQRRKQQPKLILYEFEACPFCRRVRETLSMLDLDCEIRPCPKDGRFRKEVLERGGKETFPYFVDETSGKEMYESADIVNYLYEKYGNGARVPENYFTSTLITGWMPTLFRAGRGMTKYEPRKEGFVKPQSGNIELFNYENNQFARLCREALCELELPYTLRNVGAGSPKRETLTEAGGKSVPFLIDGDVKIGESDEIVAYLFEKYGGGYVPEKQGA</sequence>
<evidence type="ECO:0000313" key="4">
    <source>
        <dbReference type="Proteomes" id="UP000198341"/>
    </source>
</evidence>
<dbReference type="EMBL" id="FO082270">
    <property type="protein sequence ID" value="CCO66580.1"/>
    <property type="molecule type" value="Genomic_DNA"/>
</dbReference>
<name>K8F3C8_9CHLO</name>
<dbReference type="InterPro" id="IPR011767">
    <property type="entry name" value="GLR_AS"/>
</dbReference>
<dbReference type="RefSeq" id="XP_007511020.1">
    <property type="nucleotide sequence ID" value="XM_007510958.1"/>
</dbReference>
<feature type="region of interest" description="Disordered" evidence="1">
    <location>
        <begin position="1"/>
        <end position="22"/>
    </location>
</feature>
<evidence type="ECO:0000256" key="1">
    <source>
        <dbReference type="SAM" id="MobiDB-lite"/>
    </source>
</evidence>
<dbReference type="InterPro" id="IPR036249">
    <property type="entry name" value="Thioredoxin-like_sf"/>
</dbReference>
<dbReference type="PROSITE" id="PS51354">
    <property type="entry name" value="GLUTAREDOXIN_2"/>
    <property type="match status" value="2"/>
</dbReference>
<organism evidence="3 4">
    <name type="scientific">Bathycoccus prasinos</name>
    <dbReference type="NCBI Taxonomy" id="41875"/>
    <lineage>
        <taxon>Eukaryota</taxon>
        <taxon>Viridiplantae</taxon>
        <taxon>Chlorophyta</taxon>
        <taxon>Mamiellophyceae</taxon>
        <taxon>Mamiellales</taxon>
        <taxon>Bathycoccaceae</taxon>
        <taxon>Bathycoccus</taxon>
    </lineage>
</organism>
<dbReference type="GeneID" id="19013727"/>
<gene>
    <name evidence="3" type="ORF">Bathy09g02200</name>
</gene>
<dbReference type="KEGG" id="bpg:Bathy09g02200"/>
<dbReference type="Gene3D" id="3.40.30.10">
    <property type="entry name" value="Glutaredoxin"/>
    <property type="match status" value="2"/>
</dbReference>
<dbReference type="PROSITE" id="PS00195">
    <property type="entry name" value="GLUTAREDOXIN_1"/>
    <property type="match status" value="1"/>
</dbReference>
<dbReference type="Pfam" id="PF13417">
    <property type="entry name" value="GST_N_3"/>
    <property type="match status" value="2"/>
</dbReference>
<protein>
    <recommendedName>
        <fullName evidence="2">GST N-terminal domain-containing protein</fullName>
    </recommendedName>
</protein>
<feature type="compositionally biased region" description="Low complexity" evidence="1">
    <location>
        <begin position="1"/>
        <end position="17"/>
    </location>
</feature>
<dbReference type="STRING" id="41875.K8F3C8"/>
<dbReference type="SUPFAM" id="SSF52833">
    <property type="entry name" value="Thioredoxin-like"/>
    <property type="match status" value="2"/>
</dbReference>
<evidence type="ECO:0000259" key="2">
    <source>
        <dbReference type="PROSITE" id="PS50404"/>
    </source>
</evidence>
<dbReference type="OrthoDB" id="422574at2759"/>